<name>A0A9Q3GCI6_9BASI</name>
<dbReference type="Proteomes" id="UP000765509">
    <property type="component" value="Unassembled WGS sequence"/>
</dbReference>
<proteinExistence type="predicted"/>
<feature type="region of interest" description="Disordered" evidence="4">
    <location>
        <begin position="1"/>
        <end position="22"/>
    </location>
</feature>
<feature type="domain" description="BED-type" evidence="5">
    <location>
        <begin position="32"/>
        <end position="75"/>
    </location>
</feature>
<dbReference type="Pfam" id="PF02892">
    <property type="entry name" value="zf-BED"/>
    <property type="match status" value="1"/>
</dbReference>
<accession>A0A9Q3GCI6</accession>
<comment type="caution">
    <text evidence="6">The sequence shown here is derived from an EMBL/GenBank/DDBJ whole genome shotgun (WGS) entry which is preliminary data.</text>
</comment>
<gene>
    <name evidence="6" type="ORF">O181_002323</name>
</gene>
<protein>
    <recommendedName>
        <fullName evidence="5">BED-type domain-containing protein</fullName>
    </recommendedName>
</protein>
<evidence type="ECO:0000313" key="6">
    <source>
        <dbReference type="EMBL" id="MBW0462608.1"/>
    </source>
</evidence>
<keyword evidence="2" id="KW-0863">Zinc-finger</keyword>
<keyword evidence="7" id="KW-1185">Reference proteome</keyword>
<reference evidence="6" key="1">
    <citation type="submission" date="2021-03" db="EMBL/GenBank/DDBJ databases">
        <title>Draft genome sequence of rust myrtle Austropuccinia psidii MF-1, a brazilian biotype.</title>
        <authorList>
            <person name="Quecine M.C."/>
            <person name="Pachon D.M.R."/>
            <person name="Bonatelli M.L."/>
            <person name="Correr F.H."/>
            <person name="Franceschini L.M."/>
            <person name="Leite T.F."/>
            <person name="Margarido G.R.A."/>
            <person name="Almeida C.A."/>
            <person name="Ferrarezi J.A."/>
            <person name="Labate C.A."/>
        </authorList>
    </citation>
    <scope>NUCLEOTIDE SEQUENCE</scope>
    <source>
        <strain evidence="6">MF-1</strain>
    </source>
</reference>
<evidence type="ECO:0000256" key="3">
    <source>
        <dbReference type="ARBA" id="ARBA00022833"/>
    </source>
</evidence>
<evidence type="ECO:0000259" key="5">
    <source>
        <dbReference type="Pfam" id="PF02892"/>
    </source>
</evidence>
<evidence type="ECO:0000256" key="4">
    <source>
        <dbReference type="SAM" id="MobiDB-lite"/>
    </source>
</evidence>
<dbReference type="AlphaFoldDB" id="A0A9Q3GCI6"/>
<evidence type="ECO:0000313" key="7">
    <source>
        <dbReference type="Proteomes" id="UP000765509"/>
    </source>
</evidence>
<evidence type="ECO:0000256" key="2">
    <source>
        <dbReference type="ARBA" id="ARBA00022771"/>
    </source>
</evidence>
<dbReference type="InterPro" id="IPR003656">
    <property type="entry name" value="Znf_BED"/>
</dbReference>
<organism evidence="6 7">
    <name type="scientific">Austropuccinia psidii MF-1</name>
    <dbReference type="NCBI Taxonomy" id="1389203"/>
    <lineage>
        <taxon>Eukaryota</taxon>
        <taxon>Fungi</taxon>
        <taxon>Dikarya</taxon>
        <taxon>Basidiomycota</taxon>
        <taxon>Pucciniomycotina</taxon>
        <taxon>Pucciniomycetes</taxon>
        <taxon>Pucciniales</taxon>
        <taxon>Sphaerophragmiaceae</taxon>
        <taxon>Austropuccinia</taxon>
    </lineage>
</organism>
<dbReference type="GO" id="GO:0003677">
    <property type="term" value="F:DNA binding"/>
    <property type="evidence" value="ECO:0007669"/>
    <property type="project" value="InterPro"/>
</dbReference>
<keyword evidence="3" id="KW-0862">Zinc</keyword>
<dbReference type="EMBL" id="AVOT02000384">
    <property type="protein sequence ID" value="MBW0462608.1"/>
    <property type="molecule type" value="Genomic_DNA"/>
</dbReference>
<keyword evidence="1" id="KW-0479">Metal-binding</keyword>
<sequence>MSSLASRPSTPGDTTTQASLSEATTHTKQSWVWSYFGDADEGYVECNAIDPTGKSCKKQLKRDWTGSTKSMSDHIFYLHRLSNPNIKNIPNSNMSLDSFVMCSKSNKILTCNSLKTALIYFISECDLPLSLADSHSFRTLLELCNPRISSLLVRRTALTTQTHLPIAHQEGNFCFIYH</sequence>
<dbReference type="GO" id="GO:0008270">
    <property type="term" value="F:zinc ion binding"/>
    <property type="evidence" value="ECO:0007669"/>
    <property type="project" value="UniProtKB-KW"/>
</dbReference>
<evidence type="ECO:0000256" key="1">
    <source>
        <dbReference type="ARBA" id="ARBA00022723"/>
    </source>
</evidence>
<dbReference type="OrthoDB" id="1607513at2759"/>